<comment type="caution">
    <text evidence="2">The sequence shown here is derived from an EMBL/GenBank/DDBJ whole genome shotgun (WGS) entry which is preliminary data.</text>
</comment>
<feature type="chain" id="PRO_5045601437" evidence="1">
    <location>
        <begin position="19"/>
        <end position="389"/>
    </location>
</feature>
<dbReference type="Proteomes" id="UP001201449">
    <property type="component" value="Unassembled WGS sequence"/>
</dbReference>
<dbReference type="Gene3D" id="2.40.160.20">
    <property type="match status" value="1"/>
</dbReference>
<evidence type="ECO:0000313" key="2">
    <source>
        <dbReference type="EMBL" id="MCF1751080.1"/>
    </source>
</evidence>
<accession>A0ABS9BU41</accession>
<keyword evidence="2" id="KW-0378">Hydrolase</keyword>
<evidence type="ECO:0000256" key="1">
    <source>
        <dbReference type="SAM" id="SignalP"/>
    </source>
</evidence>
<proteinExistence type="predicted"/>
<dbReference type="EMBL" id="JAKEVZ010000005">
    <property type="protein sequence ID" value="MCF1751080.1"/>
    <property type="molecule type" value="Genomic_DNA"/>
</dbReference>
<dbReference type="GO" id="GO:0016787">
    <property type="term" value="F:hydrolase activity"/>
    <property type="evidence" value="ECO:0007669"/>
    <property type="project" value="UniProtKB-KW"/>
</dbReference>
<keyword evidence="3" id="KW-1185">Reference proteome</keyword>
<sequence length="389" mass="44658">MKFFFMGKAFLFSFVIIAVLEFPVCGSDSVSVNKTKKQPKFQKQISFIMEQGPMLPKNTEWGQQVGSTIDFSAIDLRLGFRNTQPKLYNVIYKYPTYGFGYFRTTFKNDFIGKPNAVYMFGELPIGRTFVDNRLSFSIYMAFGLAFNFKPWDAEDNPLNQFIGSYNNGYVHVASTVTYRVNEWVSLDGSLGLKHFSNGSFQKPNSGLNFIPFSIGIRTNLHKWYPEQNTKPEIPAFIRNNQVNIWGTVGGKNYLPGSERYVKYALGVNFLRQAGYKFRYGLGMDLFYAPGGSMDPNWQKDAFWDKASLAFVLSGELVLKPNLFIPLGIGVYAHRNPANDEPNWYYERIGVKYRFSNKLFTAITLKAHAFKADIFELQMGYSIFKDRNKY</sequence>
<evidence type="ECO:0000313" key="3">
    <source>
        <dbReference type="Proteomes" id="UP001201449"/>
    </source>
</evidence>
<reference evidence="2 3" key="1">
    <citation type="submission" date="2022-01" db="EMBL/GenBank/DDBJ databases">
        <title>Mariniradius saccharolyticus sp. nov., isolated from sediment of a river.</title>
        <authorList>
            <person name="Liu H."/>
        </authorList>
    </citation>
    <scope>NUCLEOTIDE SEQUENCE [LARGE SCALE GENOMIC DNA]</scope>
    <source>
        <strain evidence="2 3">RY-2</strain>
    </source>
</reference>
<gene>
    <name evidence="2" type="ORF">L0U89_08360</name>
</gene>
<organism evidence="2 3">
    <name type="scientific">Mariniradius sediminis</name>
    <dbReference type="NCBI Taxonomy" id="2909237"/>
    <lineage>
        <taxon>Bacteria</taxon>
        <taxon>Pseudomonadati</taxon>
        <taxon>Bacteroidota</taxon>
        <taxon>Cytophagia</taxon>
        <taxon>Cytophagales</taxon>
        <taxon>Cyclobacteriaceae</taxon>
        <taxon>Mariniradius</taxon>
    </lineage>
</organism>
<keyword evidence="1" id="KW-0732">Signal</keyword>
<dbReference type="Pfam" id="PF09411">
    <property type="entry name" value="PagL"/>
    <property type="match status" value="1"/>
</dbReference>
<name>A0ABS9BU41_9BACT</name>
<dbReference type="RefSeq" id="WP_234861117.1">
    <property type="nucleotide sequence ID" value="NZ_JAKEVZ010000005.1"/>
</dbReference>
<feature type="signal peptide" evidence="1">
    <location>
        <begin position="1"/>
        <end position="18"/>
    </location>
</feature>
<dbReference type="InterPro" id="IPR018550">
    <property type="entry name" value="Lipid-A_deacylase-rel"/>
</dbReference>
<protein>
    <submittedName>
        <fullName evidence="2">Acyloxyacyl hydrolase</fullName>
    </submittedName>
</protein>